<protein>
    <submittedName>
        <fullName evidence="1">Uncharacterized protein</fullName>
    </submittedName>
</protein>
<evidence type="ECO:0000313" key="1">
    <source>
        <dbReference type="EMBL" id="MBW0485087.1"/>
    </source>
</evidence>
<dbReference type="Proteomes" id="UP000765509">
    <property type="component" value="Unassembled WGS sequence"/>
</dbReference>
<comment type="caution">
    <text evidence="1">The sequence shown here is derived from an EMBL/GenBank/DDBJ whole genome shotgun (WGS) entry which is preliminary data.</text>
</comment>
<gene>
    <name evidence="1" type="ORF">O181_024802</name>
</gene>
<name>A0A9Q3CM81_9BASI</name>
<organism evidence="1 2">
    <name type="scientific">Austropuccinia psidii MF-1</name>
    <dbReference type="NCBI Taxonomy" id="1389203"/>
    <lineage>
        <taxon>Eukaryota</taxon>
        <taxon>Fungi</taxon>
        <taxon>Dikarya</taxon>
        <taxon>Basidiomycota</taxon>
        <taxon>Pucciniomycotina</taxon>
        <taxon>Pucciniomycetes</taxon>
        <taxon>Pucciniales</taxon>
        <taxon>Sphaerophragmiaceae</taxon>
        <taxon>Austropuccinia</taxon>
    </lineage>
</organism>
<evidence type="ECO:0000313" key="2">
    <source>
        <dbReference type="Proteomes" id="UP000765509"/>
    </source>
</evidence>
<dbReference type="EMBL" id="AVOT02007999">
    <property type="protein sequence ID" value="MBW0485087.1"/>
    <property type="molecule type" value="Genomic_DNA"/>
</dbReference>
<dbReference type="OrthoDB" id="3045408at2759"/>
<dbReference type="AlphaFoldDB" id="A0A9Q3CM81"/>
<sequence>MSLLGNQYTDEQLSDKWFTDKYWEKAIETYHITHEIANDEDLDVSVTEESDYLEYLEEEDLGEESKDDEVGNKKYVEVSHCSDKDTEMVDVSINQQVESSFFSFPNGWAS</sequence>
<keyword evidence="2" id="KW-1185">Reference proteome</keyword>
<reference evidence="1" key="1">
    <citation type="submission" date="2021-03" db="EMBL/GenBank/DDBJ databases">
        <title>Draft genome sequence of rust myrtle Austropuccinia psidii MF-1, a brazilian biotype.</title>
        <authorList>
            <person name="Quecine M.C."/>
            <person name="Pachon D.M.R."/>
            <person name="Bonatelli M.L."/>
            <person name="Correr F.H."/>
            <person name="Franceschini L.M."/>
            <person name="Leite T.F."/>
            <person name="Margarido G.R.A."/>
            <person name="Almeida C.A."/>
            <person name="Ferrarezi J.A."/>
            <person name="Labate C.A."/>
        </authorList>
    </citation>
    <scope>NUCLEOTIDE SEQUENCE</scope>
    <source>
        <strain evidence="1">MF-1</strain>
    </source>
</reference>
<proteinExistence type="predicted"/>
<accession>A0A9Q3CM81</accession>